<dbReference type="OrthoDB" id="1851890at2759"/>
<proteinExistence type="predicted"/>
<evidence type="ECO:0000313" key="3">
    <source>
        <dbReference type="EMBL" id="PIN26483.1"/>
    </source>
</evidence>
<dbReference type="GO" id="GO:0009451">
    <property type="term" value="P:RNA modification"/>
    <property type="evidence" value="ECO:0007669"/>
    <property type="project" value="InterPro"/>
</dbReference>
<dbReference type="FunFam" id="1.25.40.10:FF:000158">
    <property type="entry name" value="pentatricopeptide repeat-containing protein At2g33680"/>
    <property type="match status" value="1"/>
</dbReference>
<dbReference type="Gene3D" id="1.25.40.10">
    <property type="entry name" value="Tetratricopeptide repeat domain"/>
    <property type="match status" value="2"/>
</dbReference>
<dbReference type="InterPro" id="IPR002885">
    <property type="entry name" value="PPR_rpt"/>
</dbReference>
<evidence type="ECO:0008006" key="5">
    <source>
        <dbReference type="Google" id="ProtNLM"/>
    </source>
</evidence>
<dbReference type="AlphaFoldDB" id="A0A2G9I9Q8"/>
<dbReference type="Proteomes" id="UP000231279">
    <property type="component" value="Unassembled WGS sequence"/>
</dbReference>
<dbReference type="PANTHER" id="PTHR47926">
    <property type="entry name" value="PENTATRICOPEPTIDE REPEAT-CONTAINING PROTEIN"/>
    <property type="match status" value="1"/>
</dbReference>
<keyword evidence="1" id="KW-0677">Repeat</keyword>
<dbReference type="InterPro" id="IPR046960">
    <property type="entry name" value="PPR_At4g14850-like_plant"/>
</dbReference>
<accession>A0A2G9I9Q8</accession>
<dbReference type="InterPro" id="IPR011990">
    <property type="entry name" value="TPR-like_helical_dom_sf"/>
</dbReference>
<organism evidence="3 4">
    <name type="scientific">Handroanthus impetiginosus</name>
    <dbReference type="NCBI Taxonomy" id="429701"/>
    <lineage>
        <taxon>Eukaryota</taxon>
        <taxon>Viridiplantae</taxon>
        <taxon>Streptophyta</taxon>
        <taxon>Embryophyta</taxon>
        <taxon>Tracheophyta</taxon>
        <taxon>Spermatophyta</taxon>
        <taxon>Magnoliopsida</taxon>
        <taxon>eudicotyledons</taxon>
        <taxon>Gunneridae</taxon>
        <taxon>Pentapetalae</taxon>
        <taxon>asterids</taxon>
        <taxon>lamiids</taxon>
        <taxon>Lamiales</taxon>
        <taxon>Bignoniaceae</taxon>
        <taxon>Crescentiina</taxon>
        <taxon>Tabebuia alliance</taxon>
        <taxon>Handroanthus</taxon>
    </lineage>
</organism>
<name>A0A2G9I9Q8_9LAMI</name>
<dbReference type="NCBIfam" id="TIGR00756">
    <property type="entry name" value="PPR"/>
    <property type="match status" value="1"/>
</dbReference>
<feature type="repeat" description="PPR" evidence="2">
    <location>
        <begin position="49"/>
        <end position="83"/>
    </location>
</feature>
<dbReference type="PROSITE" id="PS51375">
    <property type="entry name" value="PPR"/>
    <property type="match status" value="1"/>
</dbReference>
<dbReference type="EMBL" id="NKXS01000090">
    <property type="protein sequence ID" value="PIN26483.1"/>
    <property type="molecule type" value="Genomic_DNA"/>
</dbReference>
<evidence type="ECO:0000256" key="1">
    <source>
        <dbReference type="ARBA" id="ARBA00022737"/>
    </source>
</evidence>
<dbReference type="GO" id="GO:0003723">
    <property type="term" value="F:RNA binding"/>
    <property type="evidence" value="ECO:0007669"/>
    <property type="project" value="InterPro"/>
</dbReference>
<dbReference type="Pfam" id="PF13041">
    <property type="entry name" value="PPR_2"/>
    <property type="match status" value="1"/>
</dbReference>
<reference evidence="4" key="1">
    <citation type="journal article" date="2018" name="Gigascience">
        <title>Genome assembly of the Pink Ipe (Handroanthus impetiginosus, Bignoniaceae), a highly valued, ecologically keystone Neotropical timber forest tree.</title>
        <authorList>
            <person name="Silva-Junior O.B."/>
            <person name="Grattapaglia D."/>
            <person name="Novaes E."/>
            <person name="Collevatti R.G."/>
        </authorList>
    </citation>
    <scope>NUCLEOTIDE SEQUENCE [LARGE SCALE GENOMIC DNA]</scope>
    <source>
        <strain evidence="4">cv. UFG-1</strain>
    </source>
</reference>
<dbReference type="GO" id="GO:0099402">
    <property type="term" value="P:plant organ development"/>
    <property type="evidence" value="ECO:0007669"/>
    <property type="project" value="UniProtKB-ARBA"/>
</dbReference>
<evidence type="ECO:0000256" key="2">
    <source>
        <dbReference type="PROSITE-ProRule" id="PRU00708"/>
    </source>
</evidence>
<keyword evidence="4" id="KW-1185">Reference proteome</keyword>
<protein>
    <recommendedName>
        <fullName evidence="5">Pentatricopeptide repeat-containing protein</fullName>
    </recommendedName>
</protein>
<dbReference type="PANTHER" id="PTHR47926:SF526">
    <property type="entry name" value="PENTACOTRIPEPTIDE-REPEAT REGION OF PRORP DOMAIN-CONTAINING PROTEIN"/>
    <property type="match status" value="1"/>
</dbReference>
<sequence length="372" mass="42176">MGHSSVLPDGHMYTSVINSCAKERLLGKGEQVHGKVVKSGVFEEIPERNVVSWTTTIARCAQNGRCKEASALFCLMQEENIKFDQVTLVSILLACTKLGDLVSFTWRNILLTTSKWGFLGFSINRLTIPTTYDKSGRVKVRYIKFPIIWLYIVASSNSFPSMEHIRAFTSIGKSASPYMLKNALIHMSASCGEIEAPFGVFKTMKQRTRVSWTRIVKHGYGDEAPCVCQLMESSKDSSVRPEEIRFLGVLCAFNHSSYIEKGCHYFKSMNETFGIEPRIEHFRCMVDLLSHAGLLDEAHELVKSMPMKPNMQFRKWQDVVAVRRKMLDIKTRKPPGRSQIQIEESIYEFLAGDARFQGCFVYSVDDSVGMED</sequence>
<dbReference type="STRING" id="429701.A0A2G9I9Q8"/>
<evidence type="ECO:0000313" key="4">
    <source>
        <dbReference type="Proteomes" id="UP000231279"/>
    </source>
</evidence>
<dbReference type="Pfam" id="PF01535">
    <property type="entry name" value="PPR"/>
    <property type="match status" value="2"/>
</dbReference>
<comment type="caution">
    <text evidence="3">The sequence shown here is derived from an EMBL/GenBank/DDBJ whole genome shotgun (WGS) entry which is preliminary data.</text>
</comment>
<gene>
    <name evidence="3" type="ORF">CDL12_00763</name>
</gene>